<gene>
    <name evidence="1" type="ORF">I7I52_10361</name>
</gene>
<dbReference type="VEuPathDB" id="FungiDB:I7I52_10361"/>
<comment type="caution">
    <text evidence="1">The sequence shown here is derived from an EMBL/GenBank/DDBJ whole genome shotgun (WGS) entry which is preliminary data.</text>
</comment>
<reference evidence="1 2" key="1">
    <citation type="submission" date="2021-01" db="EMBL/GenBank/DDBJ databases">
        <title>Chromosome-level genome assembly of a human fungal pathogen reveals clustering of transcriptionally co-regulated genes.</title>
        <authorList>
            <person name="Voorhies M."/>
            <person name="Cohen S."/>
            <person name="Shea T.P."/>
            <person name="Petrus S."/>
            <person name="Munoz J.F."/>
            <person name="Poplawski S."/>
            <person name="Goldman W.E."/>
            <person name="Michael T."/>
            <person name="Cuomo C.A."/>
            <person name="Sil A."/>
            <person name="Beyhan S."/>
        </authorList>
    </citation>
    <scope>NUCLEOTIDE SEQUENCE [LARGE SCALE GENOMIC DNA]</scope>
    <source>
        <strain evidence="1 2">G184AR</strain>
    </source>
</reference>
<name>A0A8H8D3P3_AJECA</name>
<proteinExistence type="predicted"/>
<organism evidence="1 2">
    <name type="scientific">Ajellomyces capsulatus</name>
    <name type="common">Darling's disease fungus</name>
    <name type="synonym">Histoplasma capsulatum</name>
    <dbReference type="NCBI Taxonomy" id="5037"/>
    <lineage>
        <taxon>Eukaryota</taxon>
        <taxon>Fungi</taxon>
        <taxon>Dikarya</taxon>
        <taxon>Ascomycota</taxon>
        <taxon>Pezizomycotina</taxon>
        <taxon>Eurotiomycetes</taxon>
        <taxon>Eurotiomycetidae</taxon>
        <taxon>Onygenales</taxon>
        <taxon>Ajellomycetaceae</taxon>
        <taxon>Histoplasma</taxon>
    </lineage>
</organism>
<evidence type="ECO:0000313" key="1">
    <source>
        <dbReference type="EMBL" id="KAG5299899.1"/>
    </source>
</evidence>
<protein>
    <submittedName>
        <fullName evidence="1">Uncharacterized protein</fullName>
    </submittedName>
</protein>
<evidence type="ECO:0000313" key="2">
    <source>
        <dbReference type="Proteomes" id="UP000670092"/>
    </source>
</evidence>
<dbReference type="EMBL" id="JAEVHI010000002">
    <property type="protein sequence ID" value="KAG5299899.1"/>
    <property type="molecule type" value="Genomic_DNA"/>
</dbReference>
<accession>A0A8H8D3P3</accession>
<dbReference type="AlphaFoldDB" id="A0A8H8D3P3"/>
<dbReference type="Proteomes" id="UP000670092">
    <property type="component" value="Unassembled WGS sequence"/>
</dbReference>
<sequence>MNFHSVSSPFPHQVDAAHREICTIERIQDITAANGSSLPGTIAAAYSRNLPTLSPPRPPSELSAMQFSASSAPITRLNCLIPPATRLPSISPLTCNDSGLETVTSHVSTEFLRLRLASEHMDGSFMHTFWINRSRRH</sequence>